<dbReference type="Gene3D" id="2.40.100.10">
    <property type="entry name" value="Cyclophilin-like"/>
    <property type="match status" value="2"/>
</dbReference>
<dbReference type="PROSITE" id="PS50072">
    <property type="entry name" value="CSA_PPIASE_2"/>
    <property type="match status" value="1"/>
</dbReference>
<sequence length="93" mass="10549">MSVRIVTSLWDIIVDLFTDRCPLAYKNFLKLCKIKYYNNCLFHTVRKNITNSKRGTAAMAVAGTGEKNLNASQFYITLRDDLNSLDGEHAIFG</sequence>
<reference evidence="5" key="2">
    <citation type="submission" date="2015-06" db="UniProtKB">
        <authorList>
            <consortium name="EnsemblPlants"/>
        </authorList>
    </citation>
    <scope>IDENTIFICATION</scope>
    <source>
        <strain evidence="5">cv. Heinz 1706</strain>
    </source>
</reference>
<dbReference type="EnsemblPlants" id="Solyc12g038030.1.1">
    <property type="protein sequence ID" value="Solyc12g038030.1.1"/>
    <property type="gene ID" value="Solyc12g038030.1"/>
</dbReference>
<accession>K4DEF8</accession>
<dbReference type="eggNOG" id="KOG0415">
    <property type="taxonomic scope" value="Eukaryota"/>
</dbReference>
<dbReference type="InParanoid" id="K4DEF8"/>
<protein>
    <recommendedName>
        <fullName evidence="4">PPIase cyclophilin-type domain-containing protein</fullName>
    </recommendedName>
</protein>
<dbReference type="PANTHER" id="PTHR45843:SF1">
    <property type="entry name" value="PEPTIDYL-PROLYL CIS-TRANS ISOMERASE-LIKE 4"/>
    <property type="match status" value="1"/>
</dbReference>
<evidence type="ECO:0000256" key="1">
    <source>
        <dbReference type="ARBA" id="ARBA00004123"/>
    </source>
</evidence>
<keyword evidence="2" id="KW-0694">RNA-binding</keyword>
<name>K4DEF8_SOLLC</name>
<keyword evidence="6" id="KW-1185">Reference proteome</keyword>
<evidence type="ECO:0000313" key="5">
    <source>
        <dbReference type="EnsemblPlants" id="Solyc12g038030.1.1"/>
    </source>
</evidence>
<dbReference type="InterPro" id="IPR029000">
    <property type="entry name" value="Cyclophilin-like_dom_sf"/>
</dbReference>
<dbReference type="GO" id="GO:0003723">
    <property type="term" value="F:RNA binding"/>
    <property type="evidence" value="ECO:0007669"/>
    <property type="project" value="UniProtKB-KW"/>
</dbReference>
<organism evidence="5">
    <name type="scientific">Solanum lycopersicum</name>
    <name type="common">Tomato</name>
    <name type="synonym">Lycopersicon esculentum</name>
    <dbReference type="NCBI Taxonomy" id="4081"/>
    <lineage>
        <taxon>Eukaryota</taxon>
        <taxon>Viridiplantae</taxon>
        <taxon>Streptophyta</taxon>
        <taxon>Embryophyta</taxon>
        <taxon>Tracheophyta</taxon>
        <taxon>Spermatophyta</taxon>
        <taxon>Magnoliopsida</taxon>
        <taxon>eudicotyledons</taxon>
        <taxon>Gunneridae</taxon>
        <taxon>Pentapetalae</taxon>
        <taxon>asterids</taxon>
        <taxon>lamiids</taxon>
        <taxon>Solanales</taxon>
        <taxon>Solanaceae</taxon>
        <taxon>Solanoideae</taxon>
        <taxon>Solaneae</taxon>
        <taxon>Solanum</taxon>
        <taxon>Solanum subgen. Lycopersicon</taxon>
    </lineage>
</organism>
<dbReference type="STRING" id="4081.K4DEF8"/>
<feature type="domain" description="PPIase cyclophilin-type" evidence="4">
    <location>
        <begin position="11"/>
        <end position="93"/>
    </location>
</feature>
<evidence type="ECO:0000256" key="2">
    <source>
        <dbReference type="ARBA" id="ARBA00022884"/>
    </source>
</evidence>
<dbReference type="AlphaFoldDB" id="K4DEF8"/>
<evidence type="ECO:0000313" key="6">
    <source>
        <dbReference type="Proteomes" id="UP000004994"/>
    </source>
</evidence>
<dbReference type="Gramene" id="Solyc12g038030.1.1">
    <property type="protein sequence ID" value="Solyc12g038030.1.1"/>
    <property type="gene ID" value="Solyc12g038030.1"/>
</dbReference>
<dbReference type="SUPFAM" id="SSF50891">
    <property type="entry name" value="Cyclophilin-like"/>
    <property type="match status" value="1"/>
</dbReference>
<reference evidence="5" key="1">
    <citation type="journal article" date="2012" name="Nature">
        <title>The tomato genome sequence provides insights into fleshy fruit evolution.</title>
        <authorList>
            <consortium name="Tomato Genome Consortium"/>
        </authorList>
    </citation>
    <scope>NUCLEOTIDE SEQUENCE [LARGE SCALE GENOMIC DNA]</scope>
    <source>
        <strain evidence="5">cv. Heinz 1706</strain>
    </source>
</reference>
<evidence type="ECO:0000256" key="3">
    <source>
        <dbReference type="ARBA" id="ARBA00023242"/>
    </source>
</evidence>
<dbReference type="GO" id="GO:0003755">
    <property type="term" value="F:peptidyl-prolyl cis-trans isomerase activity"/>
    <property type="evidence" value="ECO:0007669"/>
    <property type="project" value="InterPro"/>
</dbReference>
<keyword evidence="3" id="KW-0539">Nucleus</keyword>
<dbReference type="HOGENOM" id="CLU_2403779_0_0_1"/>
<evidence type="ECO:0000259" key="4">
    <source>
        <dbReference type="PROSITE" id="PS50072"/>
    </source>
</evidence>
<comment type="subcellular location">
    <subcellularLocation>
        <location evidence="1">Nucleus</location>
    </subcellularLocation>
</comment>
<dbReference type="InterPro" id="IPR002130">
    <property type="entry name" value="Cyclophilin-type_PPIase_dom"/>
</dbReference>
<dbReference type="Pfam" id="PF00160">
    <property type="entry name" value="Pro_isomerase"/>
    <property type="match status" value="2"/>
</dbReference>
<dbReference type="Proteomes" id="UP000004994">
    <property type="component" value="Chromosome 12"/>
</dbReference>
<dbReference type="InterPro" id="IPR035542">
    <property type="entry name" value="CRIP"/>
</dbReference>
<dbReference type="PANTHER" id="PTHR45843">
    <property type="entry name" value="PEPTIDYL-PROLYL CIS-TRANS ISOMERASE-LIKE 4"/>
    <property type="match status" value="1"/>
</dbReference>
<dbReference type="GO" id="GO:0005634">
    <property type="term" value="C:nucleus"/>
    <property type="evidence" value="ECO:0007669"/>
    <property type="project" value="UniProtKB-SubCell"/>
</dbReference>
<dbReference type="PaxDb" id="4081-Solyc12g038030.1.1"/>
<dbReference type="PhylomeDB" id="K4DEF8"/>
<proteinExistence type="predicted"/>